<dbReference type="Gene3D" id="3.40.390.10">
    <property type="entry name" value="Collagenase (Catalytic Domain)"/>
    <property type="match status" value="1"/>
</dbReference>
<dbReference type="EMBL" id="JANAWD010000127">
    <property type="protein sequence ID" value="KAJ3486248.1"/>
    <property type="molecule type" value="Genomic_DNA"/>
</dbReference>
<dbReference type="GO" id="GO:0008237">
    <property type="term" value="F:metallopeptidase activity"/>
    <property type="evidence" value="ECO:0007669"/>
    <property type="project" value="InterPro"/>
</dbReference>
<dbReference type="InterPro" id="IPR024079">
    <property type="entry name" value="MetalloPept_cat_dom_sf"/>
</dbReference>
<evidence type="ECO:0000313" key="1">
    <source>
        <dbReference type="EMBL" id="KAJ3486248.1"/>
    </source>
</evidence>
<protein>
    <recommendedName>
        <fullName evidence="3">Metalloendopeptidase</fullName>
    </recommendedName>
</protein>
<sequence>MKKSQGPLHGAFLRGILWDHRQEVTFSFRHQSGSENQREKTRVLVEECFLYTNLSVIWVEDGMGVVRISFDDDRDSSSYIGKQCHQAPRGCATTNLRSIDPNTTQPSPEEAFTILHECGHICGLVHEHQVPGRRGHFNFIESEVQNRFGPNGYRWSQEDIRENITRLHQRKHIENCSRFDRNSIMMYEFPASLTYEGVGAPLNKSLSDIDKAVLTLNYPRLEPHPEALNWTVSYAVDILGIDGEFRECIVAAKDPRDIRKYYTDWSTEQVGNGPVSGNGT</sequence>
<dbReference type="SUPFAM" id="SSF55486">
    <property type="entry name" value="Metalloproteases ('zincins'), catalytic domain"/>
    <property type="match status" value="1"/>
</dbReference>
<name>A0AAD5YFS5_9APHY</name>
<reference evidence="1" key="1">
    <citation type="submission" date="2022-07" db="EMBL/GenBank/DDBJ databases">
        <title>Genome Sequence of Physisporinus lineatus.</title>
        <authorList>
            <person name="Buettner E."/>
        </authorList>
    </citation>
    <scope>NUCLEOTIDE SEQUENCE</scope>
    <source>
        <strain evidence="1">VT162</strain>
    </source>
</reference>
<gene>
    <name evidence="1" type="ORF">NLI96_g4372</name>
</gene>
<keyword evidence="2" id="KW-1185">Reference proteome</keyword>
<comment type="caution">
    <text evidence="1">The sequence shown here is derived from an EMBL/GenBank/DDBJ whole genome shotgun (WGS) entry which is preliminary data.</text>
</comment>
<evidence type="ECO:0000313" key="2">
    <source>
        <dbReference type="Proteomes" id="UP001212997"/>
    </source>
</evidence>
<accession>A0AAD5YFS5</accession>
<organism evidence="1 2">
    <name type="scientific">Meripilus lineatus</name>
    <dbReference type="NCBI Taxonomy" id="2056292"/>
    <lineage>
        <taxon>Eukaryota</taxon>
        <taxon>Fungi</taxon>
        <taxon>Dikarya</taxon>
        <taxon>Basidiomycota</taxon>
        <taxon>Agaricomycotina</taxon>
        <taxon>Agaricomycetes</taxon>
        <taxon>Polyporales</taxon>
        <taxon>Meripilaceae</taxon>
        <taxon>Meripilus</taxon>
    </lineage>
</organism>
<dbReference type="Proteomes" id="UP001212997">
    <property type="component" value="Unassembled WGS sequence"/>
</dbReference>
<dbReference type="AlphaFoldDB" id="A0AAD5YFS5"/>
<proteinExistence type="predicted"/>
<evidence type="ECO:0008006" key="3">
    <source>
        <dbReference type="Google" id="ProtNLM"/>
    </source>
</evidence>